<dbReference type="InterPro" id="IPR003959">
    <property type="entry name" value="ATPase_AAA_core"/>
</dbReference>
<feature type="compositionally biased region" description="Polar residues" evidence="1">
    <location>
        <begin position="11"/>
        <end position="22"/>
    </location>
</feature>
<feature type="compositionally biased region" description="Acidic residues" evidence="1">
    <location>
        <begin position="1021"/>
        <end position="1044"/>
    </location>
</feature>
<organism evidence="5 6">
    <name type="scientific">Fusarium kuroshium</name>
    <dbReference type="NCBI Taxonomy" id="2010991"/>
    <lineage>
        <taxon>Eukaryota</taxon>
        <taxon>Fungi</taxon>
        <taxon>Dikarya</taxon>
        <taxon>Ascomycota</taxon>
        <taxon>Pezizomycotina</taxon>
        <taxon>Sordariomycetes</taxon>
        <taxon>Hypocreomycetidae</taxon>
        <taxon>Hypocreales</taxon>
        <taxon>Nectriaceae</taxon>
        <taxon>Fusarium</taxon>
        <taxon>Fusarium solani species complex</taxon>
    </lineage>
</organism>
<feature type="region of interest" description="Disordered" evidence="1">
    <location>
        <begin position="1011"/>
        <end position="1094"/>
    </location>
</feature>
<dbReference type="EMBL" id="NKUJ01000308">
    <property type="protein sequence ID" value="RMJ08049.1"/>
    <property type="molecule type" value="Genomic_DNA"/>
</dbReference>
<dbReference type="Gene3D" id="3.40.50.300">
    <property type="entry name" value="P-loop containing nucleotide triphosphate hydrolases"/>
    <property type="match status" value="1"/>
</dbReference>
<dbReference type="Pfam" id="PF23232">
    <property type="entry name" value="AAA_lid_13"/>
    <property type="match status" value="1"/>
</dbReference>
<feature type="domain" description="AAA+ ATPase lid" evidence="4">
    <location>
        <begin position="876"/>
        <end position="986"/>
    </location>
</feature>
<dbReference type="PANTHER" id="PTHR46411">
    <property type="entry name" value="FAMILY ATPASE, PUTATIVE-RELATED"/>
    <property type="match status" value="1"/>
</dbReference>
<dbReference type="InterPro" id="IPR056599">
    <property type="entry name" value="AAA_lid_fung"/>
</dbReference>
<dbReference type="Pfam" id="PF00004">
    <property type="entry name" value="AAA"/>
    <property type="match status" value="1"/>
</dbReference>
<dbReference type="GO" id="GO:0016887">
    <property type="term" value="F:ATP hydrolysis activity"/>
    <property type="evidence" value="ECO:0007669"/>
    <property type="project" value="InterPro"/>
</dbReference>
<sequence>MGAIEKEKASGSPSPRTTSDYNNPDRAPGAGGVSDLTSQASPPPTETDHAPDQKAAKWVPESANPGKDGGPKACGSRHKELKMHDLQVDDDSDSDGSIDAALSNRVMLETFAGYVNSQSIYKLHKKNLEKKHKNKQGVDQGSNLVKSLVDYLRVIENRIDDLDINKESKGKKGNKRNGLATQHSDCTVELAVKFFRSAAYLEENGSFPKIVDEPDKGTFMSSHDDQNLIRVLYSTLRENASKPQISADADPPKASDIDIVSFGISSEAISLFFAKRLHIGTKDSHLIRFGKPFRPLIRSLDRVRDQLQELEDKYGQVRTREETFLAPGNLYSEVSHAQESHEENDALPFAKVSGSDDDALEAFDRPSALPHFQTLVAFVNEYLGEQIQLYERLRTGQEQHIAFENLWMLFDVGDTIYCPLREAGTEEYFNEEGPGHTPIQRHTPQAYRVVATNGGMPFERVMAPSSKMRGKDKSVAIAGTGTQTGAEAIANILTHSAQLSSNVRDNYTEFNVYCFYLDFNGVEYGSVREVFVFRPYEREMEIRALQAYPDRYMIEDQLRQRGEMFLDVTRISHMQYEGLTINSAVVVDMKVAFEDGSNEESGPIQVPKFTSPTSLWLANAEMGAYDLFGKPTCSHLWCYHRNCTSDVYIESQKRKRFTIESRIKLILEEYDNEKKRGSEGLGRIKKLMEDNDIIRLLPGAVPGFVLRSRKWVLLDLLQLGPVDQDNEWRHLVLPPGHRQLVQAMVETHTQKLGSNKDSKIGIDLVRGKECVAAHTKKPLYPITCGDIGYRPEDVERNLGHHFRLAHKWGCVLLLDEADVFLAKRDQKDVQRNGLVSVFLRILEYYSGILFLTTNRVGAIDDAFRSRLHLTLYYPKLTKKQTKEIFKHNLERIADINANRKLNGLPPFEYKDTESKIIDWAMETWKVLRWNGRQIRNAFQTVLALAEFHEKGRGDESSPRVVTRKYFKIVANASTQFNDYLLATHGMDEDKVANREFMRALSYSPSSKLVFRGFNQGSSDSSSEEEEDDDGSETVSDSDEFDESETEKKKKSRAQKGKSSSKKSKKSAGKRGKSGKKPKENNKEVKDSDKSDDSD</sequence>
<protein>
    <submittedName>
        <fullName evidence="5">Uncharacterized protein</fullName>
    </submittedName>
</protein>
<dbReference type="GO" id="GO:0005524">
    <property type="term" value="F:ATP binding"/>
    <property type="evidence" value="ECO:0007669"/>
    <property type="project" value="InterPro"/>
</dbReference>
<reference evidence="5 6" key="1">
    <citation type="submission" date="2017-06" db="EMBL/GenBank/DDBJ databases">
        <title>Comparative genomic analysis of Ambrosia Fusariam Clade fungi.</title>
        <authorList>
            <person name="Stajich J.E."/>
            <person name="Carrillo J."/>
            <person name="Kijimoto T."/>
            <person name="Eskalen A."/>
            <person name="O'Donnell K."/>
            <person name="Kasson M."/>
        </authorList>
    </citation>
    <scope>NUCLEOTIDE SEQUENCE [LARGE SCALE GENOMIC DNA]</scope>
    <source>
        <strain evidence="5">UCR3666</strain>
    </source>
</reference>
<dbReference type="SUPFAM" id="SSF52540">
    <property type="entry name" value="P-loop containing nucleoside triphosphate hydrolases"/>
    <property type="match status" value="1"/>
</dbReference>
<evidence type="ECO:0000313" key="6">
    <source>
        <dbReference type="Proteomes" id="UP000277212"/>
    </source>
</evidence>
<dbReference type="Proteomes" id="UP000277212">
    <property type="component" value="Unassembled WGS sequence"/>
</dbReference>
<feature type="compositionally biased region" description="Basic residues" evidence="1">
    <location>
        <begin position="1048"/>
        <end position="1075"/>
    </location>
</feature>
<accession>A0A3M2RS56</accession>
<comment type="caution">
    <text evidence="5">The sequence shown here is derived from an EMBL/GenBank/DDBJ whole genome shotgun (WGS) entry which is preliminary data.</text>
</comment>
<feature type="compositionally biased region" description="Basic and acidic residues" evidence="1">
    <location>
        <begin position="1076"/>
        <end position="1094"/>
    </location>
</feature>
<dbReference type="Pfam" id="PF22942">
    <property type="entry name" value="DUF7025"/>
    <property type="match status" value="1"/>
</dbReference>
<dbReference type="AlphaFoldDB" id="A0A3M2RS56"/>
<proteinExistence type="predicted"/>
<gene>
    <name evidence="5" type="ORF">CDV36_012347</name>
</gene>
<dbReference type="InterPro" id="IPR027417">
    <property type="entry name" value="P-loop_NTPase"/>
</dbReference>
<feature type="region of interest" description="Disordered" evidence="1">
    <location>
        <begin position="1"/>
        <end position="77"/>
    </location>
</feature>
<evidence type="ECO:0000259" key="4">
    <source>
        <dbReference type="Pfam" id="PF23232"/>
    </source>
</evidence>
<evidence type="ECO:0000259" key="3">
    <source>
        <dbReference type="Pfam" id="PF22942"/>
    </source>
</evidence>
<feature type="compositionally biased region" description="Basic and acidic residues" evidence="1">
    <location>
        <begin position="46"/>
        <end position="55"/>
    </location>
</feature>
<feature type="domain" description="DUF7025" evidence="3">
    <location>
        <begin position="393"/>
        <end position="552"/>
    </location>
</feature>
<dbReference type="OrthoDB" id="10042665at2759"/>
<dbReference type="PANTHER" id="PTHR46411:SF2">
    <property type="entry name" value="AAA+ ATPASE DOMAIN-CONTAINING PROTEIN"/>
    <property type="match status" value="1"/>
</dbReference>
<evidence type="ECO:0000256" key="1">
    <source>
        <dbReference type="SAM" id="MobiDB-lite"/>
    </source>
</evidence>
<keyword evidence="6" id="KW-1185">Reference proteome</keyword>
<dbReference type="InterPro" id="IPR054289">
    <property type="entry name" value="DUF7025"/>
</dbReference>
<name>A0A3M2RS56_9HYPO</name>
<feature type="domain" description="ATPase AAA-type core" evidence="2">
    <location>
        <begin position="771"/>
        <end position="872"/>
    </location>
</feature>
<evidence type="ECO:0000313" key="5">
    <source>
        <dbReference type="EMBL" id="RMJ08049.1"/>
    </source>
</evidence>
<evidence type="ECO:0000259" key="2">
    <source>
        <dbReference type="Pfam" id="PF00004"/>
    </source>
</evidence>